<keyword evidence="1" id="KW-1185">Reference proteome</keyword>
<dbReference type="WBParaSite" id="ALUE_0001080201-mRNA-1">
    <property type="protein sequence ID" value="ALUE_0001080201-mRNA-1"/>
    <property type="gene ID" value="ALUE_0001080201"/>
</dbReference>
<sequence>MSGIELPERDHFWQPNAMPTSDASRQLLEKILNSSRLHSTDVIYPPQLSAIFNNGLLEKLEQFLTTILKTYRKRIQEYISQSCPQECTFCLVYAAAVCQAESEEGKVVIFAIATPQHTEIIDGEMPV</sequence>
<evidence type="ECO:0000313" key="2">
    <source>
        <dbReference type="WBParaSite" id="ALUE_0001080201-mRNA-1"/>
    </source>
</evidence>
<proteinExistence type="predicted"/>
<evidence type="ECO:0000313" key="1">
    <source>
        <dbReference type="Proteomes" id="UP000036681"/>
    </source>
</evidence>
<name>A0A0M3I2P4_ASCLU</name>
<dbReference type="AlphaFoldDB" id="A0A0M3I2P4"/>
<accession>A0A0M3I2P4</accession>
<protein>
    <submittedName>
        <fullName evidence="2">Uncharacterized protein</fullName>
    </submittedName>
</protein>
<organism evidence="1 2">
    <name type="scientific">Ascaris lumbricoides</name>
    <name type="common">Giant roundworm</name>
    <dbReference type="NCBI Taxonomy" id="6252"/>
    <lineage>
        <taxon>Eukaryota</taxon>
        <taxon>Metazoa</taxon>
        <taxon>Ecdysozoa</taxon>
        <taxon>Nematoda</taxon>
        <taxon>Chromadorea</taxon>
        <taxon>Rhabditida</taxon>
        <taxon>Spirurina</taxon>
        <taxon>Ascaridomorpha</taxon>
        <taxon>Ascaridoidea</taxon>
        <taxon>Ascarididae</taxon>
        <taxon>Ascaris</taxon>
    </lineage>
</organism>
<reference evidence="2" key="1">
    <citation type="submission" date="2017-02" db="UniProtKB">
        <authorList>
            <consortium name="WormBaseParasite"/>
        </authorList>
    </citation>
    <scope>IDENTIFICATION</scope>
</reference>
<dbReference type="Proteomes" id="UP000036681">
    <property type="component" value="Unplaced"/>
</dbReference>